<dbReference type="AlphaFoldDB" id="A0A7W6JVW9"/>
<sequence>MPKDEIVAVGLLTQRDLERLGDRFRGAIPVHPDGMFDDLLAKLDQIDVEPLGKGVVLIPRIKA</sequence>
<dbReference type="EMBL" id="JACIEH010000002">
    <property type="protein sequence ID" value="MBB4099466.1"/>
    <property type="molecule type" value="Genomic_DNA"/>
</dbReference>
<dbReference type="RefSeq" id="WP_246426176.1">
    <property type="nucleotide sequence ID" value="NZ_JACIEH010000002.1"/>
</dbReference>
<dbReference type="Proteomes" id="UP000557392">
    <property type="component" value="Unassembled WGS sequence"/>
</dbReference>
<gene>
    <name evidence="1" type="ORF">GGR46_003030</name>
</gene>
<evidence type="ECO:0000313" key="2">
    <source>
        <dbReference type="Proteomes" id="UP000557392"/>
    </source>
</evidence>
<reference evidence="1 2" key="1">
    <citation type="submission" date="2020-08" db="EMBL/GenBank/DDBJ databases">
        <title>Genomic Encyclopedia of Type Strains, Phase IV (KMG-IV): sequencing the most valuable type-strain genomes for metagenomic binning, comparative biology and taxonomic classification.</title>
        <authorList>
            <person name="Goeker M."/>
        </authorList>
    </citation>
    <scope>NUCLEOTIDE SEQUENCE [LARGE SCALE GENOMIC DNA]</scope>
    <source>
        <strain evidence="1 2">DSM 101806</strain>
    </source>
</reference>
<name>A0A7W6JVW9_9SPHN</name>
<comment type="caution">
    <text evidence="1">The sequence shown here is derived from an EMBL/GenBank/DDBJ whole genome shotgun (WGS) entry which is preliminary data.</text>
</comment>
<accession>A0A7W6JVW9</accession>
<proteinExistence type="predicted"/>
<keyword evidence="2" id="KW-1185">Reference proteome</keyword>
<evidence type="ECO:0000313" key="1">
    <source>
        <dbReference type="EMBL" id="MBB4099466.1"/>
    </source>
</evidence>
<organism evidence="1 2">
    <name type="scientific">Sphingomonas kyeonggiensis</name>
    <dbReference type="NCBI Taxonomy" id="1268553"/>
    <lineage>
        <taxon>Bacteria</taxon>
        <taxon>Pseudomonadati</taxon>
        <taxon>Pseudomonadota</taxon>
        <taxon>Alphaproteobacteria</taxon>
        <taxon>Sphingomonadales</taxon>
        <taxon>Sphingomonadaceae</taxon>
        <taxon>Sphingomonas</taxon>
    </lineage>
</organism>
<protein>
    <submittedName>
        <fullName evidence="1">Uncharacterized protein</fullName>
    </submittedName>
</protein>